<dbReference type="Pfam" id="PF01055">
    <property type="entry name" value="Glyco_hydro_31_2nd"/>
    <property type="match status" value="1"/>
</dbReference>
<dbReference type="InterPro" id="IPR017853">
    <property type="entry name" value="GH"/>
</dbReference>
<dbReference type="Pfam" id="PF13802">
    <property type="entry name" value="Gal_mutarotas_2"/>
    <property type="match status" value="1"/>
</dbReference>
<evidence type="ECO:0000256" key="1">
    <source>
        <dbReference type="ARBA" id="ARBA00007806"/>
    </source>
</evidence>
<name>A0A8H2XCW1_9AGAM</name>
<dbReference type="SMART" id="SM00385">
    <property type="entry name" value="CYCLIN"/>
    <property type="match status" value="2"/>
</dbReference>
<dbReference type="SUPFAM" id="SSF51445">
    <property type="entry name" value="(Trans)glycosidases"/>
    <property type="match status" value="1"/>
</dbReference>
<dbReference type="SUPFAM" id="SSF51011">
    <property type="entry name" value="Glycosyl hydrolase domain"/>
    <property type="match status" value="1"/>
</dbReference>
<dbReference type="Pfam" id="PF00134">
    <property type="entry name" value="Cyclin_N"/>
    <property type="match status" value="1"/>
</dbReference>
<dbReference type="InterPro" id="IPR013763">
    <property type="entry name" value="Cyclin-like_dom"/>
</dbReference>
<dbReference type="InterPro" id="IPR025887">
    <property type="entry name" value="Glyco_hydro_31_N_dom"/>
</dbReference>
<gene>
    <name evidence="5" type="ORF">RDB_LOCUS32987</name>
</gene>
<protein>
    <recommendedName>
        <fullName evidence="4">Cyclin-like domain-containing protein</fullName>
    </recommendedName>
</protein>
<feature type="compositionally biased region" description="Low complexity" evidence="3">
    <location>
        <begin position="295"/>
        <end position="322"/>
    </location>
</feature>
<comment type="similarity">
    <text evidence="2">Belongs to the cyclin family.</text>
</comment>
<dbReference type="GO" id="GO:0030246">
    <property type="term" value="F:carbohydrate binding"/>
    <property type="evidence" value="ECO:0007669"/>
    <property type="project" value="InterPro"/>
</dbReference>
<dbReference type="CDD" id="cd14752">
    <property type="entry name" value="GH31_N"/>
    <property type="match status" value="1"/>
</dbReference>
<dbReference type="InterPro" id="IPR036915">
    <property type="entry name" value="Cyclin-like_sf"/>
</dbReference>
<dbReference type="EMBL" id="CAJMWV010000948">
    <property type="protein sequence ID" value="CAE6421684.1"/>
    <property type="molecule type" value="Genomic_DNA"/>
</dbReference>
<dbReference type="InterPro" id="IPR048395">
    <property type="entry name" value="Glyco_hydro_31_C"/>
</dbReference>
<dbReference type="PANTHER" id="PTHR22762">
    <property type="entry name" value="ALPHA-GLUCOSIDASE"/>
    <property type="match status" value="1"/>
</dbReference>
<evidence type="ECO:0000313" key="5">
    <source>
        <dbReference type="EMBL" id="CAE6421684.1"/>
    </source>
</evidence>
<dbReference type="Pfam" id="PF21365">
    <property type="entry name" value="Glyco_hydro_31_3rd"/>
    <property type="match status" value="1"/>
</dbReference>
<feature type="domain" description="Cyclin-like" evidence="4">
    <location>
        <begin position="175"/>
        <end position="285"/>
    </location>
</feature>
<proteinExistence type="inferred from homology"/>
<dbReference type="SUPFAM" id="SSF47954">
    <property type="entry name" value="Cyclin-like"/>
    <property type="match status" value="2"/>
</dbReference>
<dbReference type="GO" id="GO:0005975">
    <property type="term" value="P:carbohydrate metabolic process"/>
    <property type="evidence" value="ECO:0007669"/>
    <property type="project" value="InterPro"/>
</dbReference>
<dbReference type="Gene3D" id="2.60.40.1180">
    <property type="entry name" value="Golgi alpha-mannosidase II"/>
    <property type="match status" value="2"/>
</dbReference>
<accession>A0A8H2XCW1</accession>
<dbReference type="InterPro" id="IPR006671">
    <property type="entry name" value="Cyclin_N"/>
</dbReference>
<dbReference type="Proteomes" id="UP000663831">
    <property type="component" value="Unassembled WGS sequence"/>
</dbReference>
<dbReference type="InterPro" id="IPR011013">
    <property type="entry name" value="Gal_mutarotase_sf_dom"/>
</dbReference>
<dbReference type="GO" id="GO:0004553">
    <property type="term" value="F:hydrolase activity, hydrolyzing O-glycosyl compounds"/>
    <property type="evidence" value="ECO:0007669"/>
    <property type="project" value="InterPro"/>
</dbReference>
<dbReference type="CDD" id="cd20546">
    <property type="entry name" value="CYCLIN_SpCG1C_ScCTK2-like_rpt2"/>
    <property type="match status" value="1"/>
</dbReference>
<dbReference type="InterPro" id="IPR000322">
    <property type="entry name" value="Glyco_hydro_31_TIM"/>
</dbReference>
<evidence type="ECO:0000256" key="2">
    <source>
        <dbReference type="RuleBase" id="RU000383"/>
    </source>
</evidence>
<dbReference type="Gene3D" id="3.20.20.80">
    <property type="entry name" value="Glycosidases"/>
    <property type="match status" value="1"/>
</dbReference>
<comment type="caution">
    <text evidence="5">The sequence shown here is derived from an EMBL/GenBank/DDBJ whole genome shotgun (WGS) entry which is preliminary data.</text>
</comment>
<keyword evidence="2" id="KW-0195">Cyclin</keyword>
<comment type="similarity">
    <text evidence="1">Belongs to the glycosyl hydrolase 31 family.</text>
</comment>
<sequence length="1342" mass="150276">MSNQVSPARTPPPTAAVRIREHNAYFSEEEVGRLTEKTRGNVSEARGERLRQQSCTFIDVVGVRSGFPRRTIATAQNLYHRFHLFFSMKDFDFFDVTMACLYVSTKLHDTLKKPRDILMAAYCIRMPELTAKSKTGTDVDIDPAVLEADRHRLIAIERLILETICFNFRVRLPFAYVIKICREFHASKELTKLAWRLSIDSNRTLVPLQHPPHTIALGCIYLAALLMSTDPNGPATSPTYDSREYSFRGDDPSMIVAKLTHPGEWETKFYSRVEQLEDVAHALLDLLLLNPSSTSLHANTSPTTPSSPSPSQQQSQSTPTTSNVPANYSTSQLTRLKIQLREQEQQEQRDRRPARVRIRSAMDADIVMNGLNGVGDSNEGTHRYRTANSEYIILSTLSLIRLLILFKGLDMPRHHIPVGFRLVPQSSPDTPAFRLENDKGHRFFIHPLTDGLVRVVHELPEKYKSRWSSGTQWESSALPSSNGLGFTSHGDSRSILSTKTLKLSIDWSNGCPRLQWFSTLPGRVSPDEAPFLSDCVTRAYTFDAATGGVLHYASNYFLLPSVPALILQVPQVEREEWFPVSEHEPSPASPLGPNDEPFVNDRRNEFVYGLGEASGGILRTARKFTLEARDGAGYDWENGDPLYKVTPFYIIFNKKTQIWCGVYYNSLANDASLDFGTECDALFNGFRTYRAGCGPLDYYVILGDGTLASVISTYAALVSPSLGTGYPEKPLSSTDAYFKAWRTSLTLPPRSQFGYLASSLALAAEPHAQEAVLDFVKTCRKKGFPIDALHLSTGWCQNPETDNRHYFVWNRQRYPDPRALGTALEQEMNIRIIVNIKPWLLNDHPLYEEALKGESYVRAAEDAPDPKMKVAKSLLWSSAPGEHMYGSYLDFSSPGAVHWWSRHIEEDIVGMNMSGMWIDNNEYSGLVDDAEVYAGKDSFWGGGDWESRLGWGGGETTVGAHTSYKTTYDTMLGVFPERRPVIVTRSSIPGMQAYAHGTWSGDNATSWIALRRGTAMTLSAGISFLPGLYGHDIGGFAGKHHPSPELLIRWCQQGAWHTRFTVHSWKEVSTTLWMYDGVKADGTEITSILRDIVGFRYQLIPSMYSLYVNEYWKQGWPVLRPMFWYHSADPKTLALDEQFLFGSHVLVAPVLSFEHRTKRVYLPSAVDGTNETPEWCEMDTGIWHTSPSNGGFINLDAPLSRTPVLVRAGGILVLSNKCTETVYDGGATRVAHIFPSLSSQVDGAKGSFKLVEDDGKTNEHTEKGIFTELELSFQVTTGEKGQQAIEVDVKELNNSYTLPYSIIWFILPPGDSRKLRVPAGSTRKTSEQKADDSRAMLGIHLI</sequence>
<dbReference type="InterPro" id="IPR013780">
    <property type="entry name" value="Glyco_hydro_b"/>
</dbReference>
<evidence type="ECO:0000313" key="6">
    <source>
        <dbReference type="Proteomes" id="UP000663831"/>
    </source>
</evidence>
<dbReference type="PANTHER" id="PTHR22762:SF165">
    <property type="entry name" value="PUTATIVE (AFU_ORTHOLOGUE AFUA_1G06560)-RELATED"/>
    <property type="match status" value="1"/>
</dbReference>
<dbReference type="OrthoDB" id="25002at2759"/>
<dbReference type="SUPFAM" id="SSF74650">
    <property type="entry name" value="Galactose mutarotase-like"/>
    <property type="match status" value="1"/>
</dbReference>
<dbReference type="Gene3D" id="2.60.40.1760">
    <property type="entry name" value="glycosyl hydrolase (family 31)"/>
    <property type="match status" value="1"/>
</dbReference>
<evidence type="ECO:0000256" key="3">
    <source>
        <dbReference type="SAM" id="MobiDB-lite"/>
    </source>
</evidence>
<dbReference type="Gene3D" id="1.10.472.10">
    <property type="entry name" value="Cyclin-like"/>
    <property type="match status" value="2"/>
</dbReference>
<organism evidence="5 6">
    <name type="scientific">Rhizoctonia solani</name>
    <dbReference type="NCBI Taxonomy" id="456999"/>
    <lineage>
        <taxon>Eukaryota</taxon>
        <taxon>Fungi</taxon>
        <taxon>Dikarya</taxon>
        <taxon>Basidiomycota</taxon>
        <taxon>Agaricomycotina</taxon>
        <taxon>Agaricomycetes</taxon>
        <taxon>Cantharellales</taxon>
        <taxon>Ceratobasidiaceae</taxon>
        <taxon>Rhizoctonia</taxon>
    </lineage>
</organism>
<evidence type="ECO:0000259" key="4">
    <source>
        <dbReference type="SMART" id="SM00385"/>
    </source>
</evidence>
<feature type="domain" description="Cyclin-like" evidence="4">
    <location>
        <begin position="56"/>
        <end position="162"/>
    </location>
</feature>
<reference evidence="5" key="1">
    <citation type="submission" date="2021-01" db="EMBL/GenBank/DDBJ databases">
        <authorList>
            <person name="Kaushik A."/>
        </authorList>
    </citation>
    <scope>NUCLEOTIDE SEQUENCE</scope>
    <source>
        <strain evidence="5">AG3-1AP</strain>
    </source>
</reference>
<feature type="region of interest" description="Disordered" evidence="3">
    <location>
        <begin position="295"/>
        <end position="329"/>
    </location>
</feature>